<keyword evidence="5 10" id="KW-0808">Transferase</keyword>
<evidence type="ECO:0000256" key="1">
    <source>
        <dbReference type="ARBA" id="ARBA00004236"/>
    </source>
</evidence>
<keyword evidence="7" id="KW-0812">Transmembrane</keyword>
<comment type="caution">
    <text evidence="10">The sequence shown here is derived from an EMBL/GenBank/DDBJ whole genome shotgun (WGS) entry which is preliminary data.</text>
</comment>
<proteinExistence type="predicted"/>
<evidence type="ECO:0000256" key="2">
    <source>
        <dbReference type="ARBA" id="ARBA00022475"/>
    </source>
</evidence>
<organism evidence="10 11">
    <name type="scientific">Pseudomonas flexibilis</name>
    <dbReference type="NCBI Taxonomy" id="706570"/>
    <lineage>
        <taxon>Bacteria</taxon>
        <taxon>Pseudomonadati</taxon>
        <taxon>Pseudomonadota</taxon>
        <taxon>Gammaproteobacteria</taxon>
        <taxon>Pseudomonadales</taxon>
        <taxon>Pseudomonadaceae</taxon>
        <taxon>Pseudomonas</taxon>
    </lineage>
</organism>
<evidence type="ECO:0000256" key="3">
    <source>
        <dbReference type="ARBA" id="ARBA00022519"/>
    </source>
</evidence>
<evidence type="ECO:0000259" key="9">
    <source>
        <dbReference type="Pfam" id="PF13632"/>
    </source>
</evidence>
<dbReference type="STRING" id="706570.PT85_16015"/>
<evidence type="ECO:0000256" key="7">
    <source>
        <dbReference type="SAM" id="Phobius"/>
    </source>
</evidence>
<dbReference type="PANTHER" id="PTHR43646:SF2">
    <property type="entry name" value="GLYCOSYLTRANSFERASE 2-LIKE DOMAIN-CONTAINING PROTEIN"/>
    <property type="match status" value="1"/>
</dbReference>
<evidence type="ECO:0000259" key="8">
    <source>
        <dbReference type="Pfam" id="PF00535"/>
    </source>
</evidence>
<keyword evidence="11" id="KW-1185">Reference proteome</keyword>
<feature type="transmembrane region" description="Helical" evidence="7">
    <location>
        <begin position="259"/>
        <end position="277"/>
    </location>
</feature>
<feature type="transmembrane region" description="Helical" evidence="7">
    <location>
        <begin position="289"/>
        <end position="312"/>
    </location>
</feature>
<feature type="transmembrane region" description="Helical" evidence="7">
    <location>
        <begin position="232"/>
        <end position="253"/>
    </location>
</feature>
<sequence length="322" mass="36477">MSQAISVVIPMFNEARHITRTLQAVRAAAERAGCEWEVIVVDNGSSDDGPRIARELGARVLDCPRLSIAALRNRGAAASRHAWLAFLDADMQVPESWLLEWNNVRQKDCADVLGLVHQPPPQAPWYARAWLHKVAAERDRATLLDWLPTANLCLERHWFERVGGFDERLRTGEDKDFSLRLGRAGARLLSLPTPTVLNWGFETSWREWLGKELWRQNSLVQLLRGNQLNPRLLRFPLLAAGHWAVTAFALLLLLLGQPLAALGVFAFGWLPAALLTLRHRYNRRRPLLALRLLLLHWLRMHVAGLALLLGFLDLTARRPSRG</sequence>
<feature type="domain" description="Glycosyltransferase 2-like" evidence="9">
    <location>
        <begin position="147"/>
        <end position="273"/>
    </location>
</feature>
<feature type="domain" description="Glycosyltransferase 2-like" evidence="8">
    <location>
        <begin position="6"/>
        <end position="114"/>
    </location>
</feature>
<keyword evidence="2" id="KW-1003">Cell membrane</keyword>
<evidence type="ECO:0000256" key="6">
    <source>
        <dbReference type="ARBA" id="ARBA00023136"/>
    </source>
</evidence>
<keyword evidence="6 7" id="KW-0472">Membrane</keyword>
<evidence type="ECO:0000256" key="5">
    <source>
        <dbReference type="ARBA" id="ARBA00022679"/>
    </source>
</evidence>
<dbReference type="Pfam" id="PF13632">
    <property type="entry name" value="Glyco_trans_2_3"/>
    <property type="match status" value="1"/>
</dbReference>
<dbReference type="InterPro" id="IPR029044">
    <property type="entry name" value="Nucleotide-diphossugar_trans"/>
</dbReference>
<dbReference type="Gene3D" id="3.90.550.10">
    <property type="entry name" value="Spore Coat Polysaccharide Biosynthesis Protein SpsA, Chain A"/>
    <property type="match status" value="1"/>
</dbReference>
<name>A0A0B3BTI3_9PSED</name>
<evidence type="ECO:0000256" key="4">
    <source>
        <dbReference type="ARBA" id="ARBA00022676"/>
    </source>
</evidence>
<protein>
    <submittedName>
        <fullName evidence="10">Glycosyl transferase family 2</fullName>
    </submittedName>
</protein>
<accession>A0A0B3BTI3</accession>
<gene>
    <name evidence="10" type="ORF">PT85_16015</name>
</gene>
<dbReference type="PANTHER" id="PTHR43646">
    <property type="entry name" value="GLYCOSYLTRANSFERASE"/>
    <property type="match status" value="1"/>
</dbReference>
<keyword evidence="7" id="KW-1133">Transmembrane helix</keyword>
<dbReference type="InterPro" id="IPR001173">
    <property type="entry name" value="Glyco_trans_2-like"/>
</dbReference>
<keyword evidence="3" id="KW-0997">Cell inner membrane</keyword>
<evidence type="ECO:0000313" key="10">
    <source>
        <dbReference type="EMBL" id="KHO63979.1"/>
    </source>
</evidence>
<evidence type="ECO:0000313" key="11">
    <source>
        <dbReference type="Proteomes" id="UP000030980"/>
    </source>
</evidence>
<dbReference type="Pfam" id="PF00535">
    <property type="entry name" value="Glycos_transf_2"/>
    <property type="match status" value="1"/>
</dbReference>
<reference evidence="10 11" key="1">
    <citation type="submission" date="2014-11" db="EMBL/GenBank/DDBJ databases">
        <title>Genome sequence of Pseudomonas tuomuerensis JCM 14085.</title>
        <authorList>
            <person name="Shin S.-K."/>
            <person name="Yi H."/>
        </authorList>
    </citation>
    <scope>NUCLEOTIDE SEQUENCE [LARGE SCALE GENOMIC DNA]</scope>
    <source>
        <strain evidence="10 11">JCM 14085</strain>
    </source>
</reference>
<comment type="subcellular location">
    <subcellularLocation>
        <location evidence="1">Cell membrane</location>
    </subcellularLocation>
</comment>
<dbReference type="Proteomes" id="UP000030980">
    <property type="component" value="Unassembled WGS sequence"/>
</dbReference>
<dbReference type="SUPFAM" id="SSF53448">
    <property type="entry name" value="Nucleotide-diphospho-sugar transferases"/>
    <property type="match status" value="1"/>
</dbReference>
<dbReference type="RefSeq" id="WP_039607194.1">
    <property type="nucleotide sequence ID" value="NZ_FMUP01000004.1"/>
</dbReference>
<dbReference type="AlphaFoldDB" id="A0A0B3BTI3"/>
<keyword evidence="4" id="KW-0328">Glycosyltransferase</keyword>
<dbReference type="OrthoDB" id="9069044at2"/>
<dbReference type="GO" id="GO:0005886">
    <property type="term" value="C:plasma membrane"/>
    <property type="evidence" value="ECO:0007669"/>
    <property type="project" value="UniProtKB-SubCell"/>
</dbReference>
<dbReference type="GO" id="GO:0016757">
    <property type="term" value="F:glycosyltransferase activity"/>
    <property type="evidence" value="ECO:0007669"/>
    <property type="project" value="UniProtKB-KW"/>
</dbReference>
<dbReference type="EMBL" id="JTAK01000006">
    <property type="protein sequence ID" value="KHO63979.1"/>
    <property type="molecule type" value="Genomic_DNA"/>
</dbReference>